<evidence type="ECO:0000313" key="4">
    <source>
        <dbReference type="Proteomes" id="UP000505377"/>
    </source>
</evidence>
<protein>
    <recommendedName>
        <fullName evidence="5">Histidine kinase/HSP90-like ATPase domain-containing protein</fullName>
    </recommendedName>
</protein>
<proteinExistence type="predicted"/>
<dbReference type="Proteomes" id="UP000505377">
    <property type="component" value="Chromosome"/>
</dbReference>
<evidence type="ECO:0008006" key="5">
    <source>
        <dbReference type="Google" id="ProtNLM"/>
    </source>
</evidence>
<dbReference type="KEGG" id="pbro:HOP40_19750"/>
<dbReference type="EMBL" id="CP053564">
    <property type="protein sequence ID" value="QJY47770.1"/>
    <property type="molecule type" value="Genomic_DNA"/>
</dbReference>
<dbReference type="RefSeq" id="WP_172160735.1">
    <property type="nucleotide sequence ID" value="NZ_CP053564.1"/>
</dbReference>
<dbReference type="InterPro" id="IPR036890">
    <property type="entry name" value="HATPase_C_sf"/>
</dbReference>
<sequence>MILLVAYAGGRMARFNGAKQGIAVWVWAIVIAVVVAILTAVVGSRFSILATLNGLPRLPIGEGAPTTAGVITALMALAASQGVRPTGVTSRCGSGRAGRHALPPQGRPRRLRPLNLATRTKQATRVDGALPGSYEATARRSALGTDRTGGRTVAEEVWFCREMSPDAAELRRLRADLRTAAQGQQLDPRLVELLLALATELATMAIEHARTPSVVLVSRRGEAVRVTVDDHSPLPPRADLHQQVIALLATDWNWCTHETGKSVWAELDVTSCLDNP</sequence>
<reference evidence="3 4" key="1">
    <citation type="submission" date="2020-05" db="EMBL/GenBank/DDBJ databases">
        <authorList>
            <person name="Mo P."/>
        </authorList>
    </citation>
    <scope>NUCLEOTIDE SEQUENCE [LARGE SCALE GENOMIC DNA]</scope>
    <source>
        <strain evidence="3 4">Gen01</strain>
    </source>
</reference>
<keyword evidence="4" id="KW-1185">Reference proteome</keyword>
<evidence type="ECO:0000256" key="2">
    <source>
        <dbReference type="SAM" id="Phobius"/>
    </source>
</evidence>
<keyword evidence="2" id="KW-0472">Membrane</keyword>
<name>A0A6M6JL19_9PSEU</name>
<evidence type="ECO:0000313" key="3">
    <source>
        <dbReference type="EMBL" id="QJY47770.1"/>
    </source>
</evidence>
<dbReference type="AlphaFoldDB" id="A0A6M6JL19"/>
<feature type="region of interest" description="Disordered" evidence="1">
    <location>
        <begin position="88"/>
        <end position="110"/>
    </location>
</feature>
<accession>A0A6M6JL19</accession>
<feature type="transmembrane region" description="Helical" evidence="2">
    <location>
        <begin position="21"/>
        <end position="43"/>
    </location>
</feature>
<dbReference type="Gene3D" id="3.30.565.10">
    <property type="entry name" value="Histidine kinase-like ATPase, C-terminal domain"/>
    <property type="match status" value="1"/>
</dbReference>
<organism evidence="3 4">
    <name type="scientific">Pseudonocardia broussonetiae</name>
    <dbReference type="NCBI Taxonomy" id="2736640"/>
    <lineage>
        <taxon>Bacteria</taxon>
        <taxon>Bacillati</taxon>
        <taxon>Actinomycetota</taxon>
        <taxon>Actinomycetes</taxon>
        <taxon>Pseudonocardiales</taxon>
        <taxon>Pseudonocardiaceae</taxon>
        <taxon>Pseudonocardia</taxon>
    </lineage>
</organism>
<keyword evidence="2" id="KW-0812">Transmembrane</keyword>
<gene>
    <name evidence="3" type="ORF">HOP40_19750</name>
</gene>
<evidence type="ECO:0000256" key="1">
    <source>
        <dbReference type="SAM" id="MobiDB-lite"/>
    </source>
</evidence>
<keyword evidence="2" id="KW-1133">Transmembrane helix</keyword>